<feature type="domain" description="Glycosyltransferase subfamily 4-like N-terminal" evidence="5">
    <location>
        <begin position="49"/>
        <end position="207"/>
    </location>
</feature>
<feature type="domain" description="Glycosyl transferase family 1" evidence="4">
    <location>
        <begin position="216"/>
        <end position="352"/>
    </location>
</feature>
<protein>
    <submittedName>
        <fullName evidence="6">Glycosyltransferase involved in cell wall biosynthesis</fullName>
    </submittedName>
</protein>
<dbReference type="GO" id="GO:0016757">
    <property type="term" value="F:glycosyltransferase activity"/>
    <property type="evidence" value="ECO:0007669"/>
    <property type="project" value="UniProtKB-KW"/>
</dbReference>
<organism evidence="6 7">
    <name type="scientific">Lapillicoccus jejuensis</name>
    <dbReference type="NCBI Taxonomy" id="402171"/>
    <lineage>
        <taxon>Bacteria</taxon>
        <taxon>Bacillati</taxon>
        <taxon>Actinomycetota</taxon>
        <taxon>Actinomycetes</taxon>
        <taxon>Micrococcales</taxon>
        <taxon>Intrasporangiaceae</taxon>
        <taxon>Lapillicoccus</taxon>
    </lineage>
</organism>
<dbReference type="SUPFAM" id="SSF53756">
    <property type="entry name" value="UDP-Glycosyltransferase/glycogen phosphorylase"/>
    <property type="match status" value="1"/>
</dbReference>
<dbReference type="InterPro" id="IPR028098">
    <property type="entry name" value="Glyco_trans_4-like_N"/>
</dbReference>
<proteinExistence type="predicted"/>
<keyword evidence="2 6" id="KW-0808">Transferase</keyword>
<feature type="region of interest" description="Disordered" evidence="3">
    <location>
        <begin position="1"/>
        <end position="24"/>
    </location>
</feature>
<dbReference type="PANTHER" id="PTHR12526">
    <property type="entry name" value="GLYCOSYLTRANSFERASE"/>
    <property type="match status" value="1"/>
</dbReference>
<name>A0A542DXK6_9MICO</name>
<dbReference type="Pfam" id="PF00534">
    <property type="entry name" value="Glycos_transf_1"/>
    <property type="match status" value="1"/>
</dbReference>
<dbReference type="Pfam" id="PF13439">
    <property type="entry name" value="Glyco_transf_4"/>
    <property type="match status" value="1"/>
</dbReference>
<keyword evidence="7" id="KW-1185">Reference proteome</keyword>
<reference evidence="6 7" key="1">
    <citation type="submission" date="2019-06" db="EMBL/GenBank/DDBJ databases">
        <title>Sequencing the genomes of 1000 actinobacteria strains.</title>
        <authorList>
            <person name="Klenk H.-P."/>
        </authorList>
    </citation>
    <scope>NUCLEOTIDE SEQUENCE [LARGE SCALE GENOMIC DNA]</scope>
    <source>
        <strain evidence="6 7">DSM 18607</strain>
    </source>
</reference>
<gene>
    <name evidence="6" type="ORF">FB458_0874</name>
</gene>
<dbReference type="Proteomes" id="UP000317893">
    <property type="component" value="Unassembled WGS sequence"/>
</dbReference>
<evidence type="ECO:0000313" key="7">
    <source>
        <dbReference type="Proteomes" id="UP000317893"/>
    </source>
</evidence>
<dbReference type="AlphaFoldDB" id="A0A542DXK6"/>
<evidence type="ECO:0000256" key="2">
    <source>
        <dbReference type="ARBA" id="ARBA00022679"/>
    </source>
</evidence>
<dbReference type="InterPro" id="IPR001296">
    <property type="entry name" value="Glyco_trans_1"/>
</dbReference>
<sequence length="393" mass="42141">MSGPREGRGAPMSRVTPAETVPGRRWGRSPLRLAVIGPSRHPLREPFAGGLESLVWHLVRGLRDDGHDVTLFAADGSDGAHPDYGFAGEDWTPSAAASRDVSMPEAGFLTEHHRHLRLLLALGGPMGRSFDLVHNHSLHYLPLAMAPTLPVPMLTTLHTPPTPWLESAVHAAPGRVGAFAAVSGFIAAEWPLPPEVLHVVPNGVDTHTWQPGPGGRQLVWSGRIVPEKAPHLAIEAARRAGLPLVLAGPVHDRDYFAATIAPHLGPDVLHLGHLTRAQLARVVGRSAAALVTPQWDEPYGLVVAEAMACGTPVIAFRRGGIAEALHDPDVGELVAPDDVAAMAAAVPRVVRLDRHTVRRHAVRHLSIERTVMAYVDLYRRILAGATAEDHLTA</sequence>
<dbReference type="EMBL" id="VFMN01000001">
    <property type="protein sequence ID" value="TQJ07805.1"/>
    <property type="molecule type" value="Genomic_DNA"/>
</dbReference>
<evidence type="ECO:0000313" key="6">
    <source>
        <dbReference type="EMBL" id="TQJ07805.1"/>
    </source>
</evidence>
<evidence type="ECO:0000256" key="3">
    <source>
        <dbReference type="SAM" id="MobiDB-lite"/>
    </source>
</evidence>
<dbReference type="PANTHER" id="PTHR12526:SF595">
    <property type="entry name" value="BLL5217 PROTEIN"/>
    <property type="match status" value="1"/>
</dbReference>
<evidence type="ECO:0000259" key="4">
    <source>
        <dbReference type="Pfam" id="PF00534"/>
    </source>
</evidence>
<accession>A0A542DXK6</accession>
<dbReference type="Gene3D" id="3.40.50.2000">
    <property type="entry name" value="Glycogen Phosphorylase B"/>
    <property type="match status" value="2"/>
</dbReference>
<keyword evidence="1" id="KW-0328">Glycosyltransferase</keyword>
<comment type="caution">
    <text evidence="6">The sequence shown here is derived from an EMBL/GenBank/DDBJ whole genome shotgun (WGS) entry which is preliminary data.</text>
</comment>
<evidence type="ECO:0000259" key="5">
    <source>
        <dbReference type="Pfam" id="PF13439"/>
    </source>
</evidence>
<evidence type="ECO:0000256" key="1">
    <source>
        <dbReference type="ARBA" id="ARBA00022676"/>
    </source>
</evidence>